<organism evidence="1 2">
    <name type="scientific">Henosepilachna vigintioctopunctata</name>
    <dbReference type="NCBI Taxonomy" id="420089"/>
    <lineage>
        <taxon>Eukaryota</taxon>
        <taxon>Metazoa</taxon>
        <taxon>Ecdysozoa</taxon>
        <taxon>Arthropoda</taxon>
        <taxon>Hexapoda</taxon>
        <taxon>Insecta</taxon>
        <taxon>Pterygota</taxon>
        <taxon>Neoptera</taxon>
        <taxon>Endopterygota</taxon>
        <taxon>Coleoptera</taxon>
        <taxon>Polyphaga</taxon>
        <taxon>Cucujiformia</taxon>
        <taxon>Coccinelloidea</taxon>
        <taxon>Coccinellidae</taxon>
        <taxon>Epilachninae</taxon>
        <taxon>Epilachnini</taxon>
        <taxon>Henosepilachna</taxon>
    </lineage>
</organism>
<accession>A0AAW1U794</accession>
<reference evidence="1 2" key="1">
    <citation type="submission" date="2023-03" db="EMBL/GenBank/DDBJ databases">
        <title>Genome insight into feeding habits of ladybird beetles.</title>
        <authorList>
            <person name="Li H.-S."/>
            <person name="Huang Y.-H."/>
            <person name="Pang H."/>
        </authorList>
    </citation>
    <scope>NUCLEOTIDE SEQUENCE [LARGE SCALE GENOMIC DNA]</scope>
    <source>
        <strain evidence="1">SYSU_2023b</strain>
        <tissue evidence="1">Whole body</tissue>
    </source>
</reference>
<comment type="caution">
    <text evidence="1">The sequence shown here is derived from an EMBL/GenBank/DDBJ whole genome shotgun (WGS) entry which is preliminary data.</text>
</comment>
<proteinExistence type="predicted"/>
<sequence length="754" mass="85889">MVGAIRTWFTENALLFSSCDECFTSSSDGFLRDAVCQTVLSKEAIVAVETPSIDIIITTANSEVAKPTVTRTEIKVSRNLNPEDTQTLNVMTREGTLTQLIVKRRDPKKQSINSQNVQSNYITDSLQNIDNVKYTSSRTKLQPITKTSYNNWIPVQSVYYQPKIITLETIALVRNASDNNKYNRDHIRNNHLGNVIDSDRIPSLPKPVTIFSDDVYFKNPRKKSRSVMHVDEDGIPVIHGVRVPDDESDKKTWRNARVINNELRPYEDGFKPAPAIPAGELVYASQVNNKKEEVKNEGPYTKEDNFKPRLSKDDSIGPFTVKDNLGYSRPHYKTPEPVYVKFNPESGFGPFTKVDNTRTAEGSSKLVDYIKAINKNEATKDYFNIRKYRSYETDRPQQIQRRMLQYPGYHSYQNSLLYTPSTKLSPVTFTEGVRAPVLQYAHPELGVQPAKPKPAEEQIMKENYPFENSYSDSGRQQYHENSVQYFSKDVMNYPYNTLYLKPKPEQPLWMRIAESVKDNVQTGFERVQRFTRPVFEPLMEATHKISHNLGLVGQPQAQQKVGLVGPVGSSIILPALGLVAGGAALGLGAAAVGRFLSPDQMRALQKQEEDQMRSFDPAHLAGYSNEPGNILVIMEEQNSLERGQKRYKRNVLDDSNMQNLVSGIENSNLRQLSNPQYWSDTPCAKRLFCEVMIKQDEDEVVLMEKKMDLMMLRVHPDIRGLVSSHLEDVMNAIRSKECFRFRCNKEFPLPTRLE</sequence>
<keyword evidence="2" id="KW-1185">Reference proteome</keyword>
<dbReference type="AlphaFoldDB" id="A0AAW1U794"/>
<protein>
    <submittedName>
        <fullName evidence="1">Uncharacterized protein</fullName>
    </submittedName>
</protein>
<evidence type="ECO:0000313" key="1">
    <source>
        <dbReference type="EMBL" id="KAK9876501.1"/>
    </source>
</evidence>
<gene>
    <name evidence="1" type="ORF">WA026_013876</name>
</gene>
<name>A0AAW1U794_9CUCU</name>
<dbReference type="EMBL" id="JARQZJ010000037">
    <property type="protein sequence ID" value="KAK9876501.1"/>
    <property type="molecule type" value="Genomic_DNA"/>
</dbReference>
<dbReference type="Proteomes" id="UP001431783">
    <property type="component" value="Unassembled WGS sequence"/>
</dbReference>
<evidence type="ECO:0000313" key="2">
    <source>
        <dbReference type="Proteomes" id="UP001431783"/>
    </source>
</evidence>